<dbReference type="SUPFAM" id="SSF81383">
    <property type="entry name" value="F-box domain"/>
    <property type="match status" value="1"/>
</dbReference>
<sequence length="324" mass="36727">MAEVIQAFENLALGASRQEALDGITVRLNKHEWRALSRRLNERNFQLDMIGSLPLELVLVVFSYLDETAPFAYRAVCKRWRLILNDICDSLLSLNMDAPPSVFDEIRIRNRIAYSFEDVRYCTDRCLLGLSKNTQEKPQQLDRGCPNTAFHGIKYHRLTPVAFRLALRYEYHKRPKAVLTNPKDNVAPFCNIALHAFGYKMIAKKIEDFEYGDSSISALQEIYDRTAHLQGRLIPVCLGGIPLVTPYSPPNSTNKISGVLLLSYEAGGNRISLGSRRAFRDNIAPLKAALKAAGIHNVERRDLVYVESRRSIMYVGLSPRSLIE</sequence>
<evidence type="ECO:0000313" key="2">
    <source>
        <dbReference type="EMBL" id="OCL13019.1"/>
    </source>
</evidence>
<keyword evidence="3" id="KW-1185">Reference proteome</keyword>
<gene>
    <name evidence="2" type="ORF">AOQ84DRAFT_417323</name>
</gene>
<dbReference type="EMBL" id="KV748797">
    <property type="protein sequence ID" value="OCL13019.1"/>
    <property type="molecule type" value="Genomic_DNA"/>
</dbReference>
<dbReference type="Pfam" id="PF12937">
    <property type="entry name" value="F-box-like"/>
    <property type="match status" value="1"/>
</dbReference>
<dbReference type="InterPro" id="IPR001810">
    <property type="entry name" value="F-box_dom"/>
</dbReference>
<accession>A0A8E2JXA1</accession>
<reference evidence="2 3" key="1">
    <citation type="journal article" date="2016" name="Nat. Commun.">
        <title>Ectomycorrhizal ecology is imprinted in the genome of the dominant symbiotic fungus Cenococcum geophilum.</title>
        <authorList>
            <consortium name="DOE Joint Genome Institute"/>
            <person name="Peter M."/>
            <person name="Kohler A."/>
            <person name="Ohm R.A."/>
            <person name="Kuo A."/>
            <person name="Krutzmann J."/>
            <person name="Morin E."/>
            <person name="Arend M."/>
            <person name="Barry K.W."/>
            <person name="Binder M."/>
            <person name="Choi C."/>
            <person name="Clum A."/>
            <person name="Copeland A."/>
            <person name="Grisel N."/>
            <person name="Haridas S."/>
            <person name="Kipfer T."/>
            <person name="LaButti K."/>
            <person name="Lindquist E."/>
            <person name="Lipzen A."/>
            <person name="Maire R."/>
            <person name="Meier B."/>
            <person name="Mihaltcheva S."/>
            <person name="Molinier V."/>
            <person name="Murat C."/>
            <person name="Poggeler S."/>
            <person name="Quandt C.A."/>
            <person name="Sperisen C."/>
            <person name="Tritt A."/>
            <person name="Tisserant E."/>
            <person name="Crous P.W."/>
            <person name="Henrissat B."/>
            <person name="Nehls U."/>
            <person name="Egli S."/>
            <person name="Spatafora J.W."/>
            <person name="Grigoriev I.V."/>
            <person name="Martin F.M."/>
        </authorList>
    </citation>
    <scope>NUCLEOTIDE SEQUENCE [LARGE SCALE GENOMIC DNA]</scope>
    <source>
        <strain evidence="2 3">CBS 207.34</strain>
    </source>
</reference>
<evidence type="ECO:0000313" key="3">
    <source>
        <dbReference type="Proteomes" id="UP000250140"/>
    </source>
</evidence>
<evidence type="ECO:0000259" key="1">
    <source>
        <dbReference type="PROSITE" id="PS50181"/>
    </source>
</evidence>
<dbReference type="PROSITE" id="PS50181">
    <property type="entry name" value="FBOX"/>
    <property type="match status" value="1"/>
</dbReference>
<dbReference type="Gene3D" id="1.20.1280.50">
    <property type="match status" value="1"/>
</dbReference>
<protein>
    <recommendedName>
        <fullName evidence="1">F-box domain-containing protein</fullName>
    </recommendedName>
</protein>
<organism evidence="2 3">
    <name type="scientific">Glonium stellatum</name>
    <dbReference type="NCBI Taxonomy" id="574774"/>
    <lineage>
        <taxon>Eukaryota</taxon>
        <taxon>Fungi</taxon>
        <taxon>Dikarya</taxon>
        <taxon>Ascomycota</taxon>
        <taxon>Pezizomycotina</taxon>
        <taxon>Dothideomycetes</taxon>
        <taxon>Pleosporomycetidae</taxon>
        <taxon>Gloniales</taxon>
        <taxon>Gloniaceae</taxon>
        <taxon>Glonium</taxon>
    </lineage>
</organism>
<name>A0A8E2JXA1_9PEZI</name>
<dbReference type="InterPro" id="IPR036047">
    <property type="entry name" value="F-box-like_dom_sf"/>
</dbReference>
<feature type="domain" description="F-box" evidence="1">
    <location>
        <begin position="47"/>
        <end position="95"/>
    </location>
</feature>
<dbReference type="OrthoDB" id="5295250at2759"/>
<proteinExistence type="predicted"/>
<dbReference type="AlphaFoldDB" id="A0A8E2JXA1"/>
<dbReference type="Proteomes" id="UP000250140">
    <property type="component" value="Unassembled WGS sequence"/>
</dbReference>